<feature type="compositionally biased region" description="Basic and acidic residues" evidence="1">
    <location>
        <begin position="164"/>
        <end position="176"/>
    </location>
</feature>
<sequence>MDIDSPPVSPKTVPQLALQPRARSASDPPPSSQGSQQGLGEAGQNGGAPLSKRNGHRIRHSLDSIPGLDGGIDGVVTPRASGRSGRGAIGNKPNTPNTKKQRKGRGKKKGATASGRIEKPAVQEGKKKRSSKQYTRFKAMRDDEEEAMTDKEETHYLNSMAQRNETRAQRSLRRDGPVAGGVLIGRLAKVEGSKTIKDVPTPEGDANDVADLLEGFKADDMKQYREQKGGDSDDETKDPVRPLPIAREKRVKYNAKKRAKRAAEELAGELADTIEAFKW</sequence>
<proteinExistence type="predicted"/>
<feature type="compositionally biased region" description="Low complexity" evidence="1">
    <location>
        <begin position="20"/>
        <end position="39"/>
    </location>
</feature>
<feature type="compositionally biased region" description="Basic and acidic residues" evidence="1">
    <location>
        <begin position="116"/>
        <end position="125"/>
    </location>
</feature>
<evidence type="ECO:0000256" key="1">
    <source>
        <dbReference type="SAM" id="MobiDB-lite"/>
    </source>
</evidence>
<feature type="compositionally biased region" description="Basic residues" evidence="1">
    <location>
        <begin position="99"/>
        <end position="110"/>
    </location>
</feature>
<dbReference type="EMBL" id="FJOG01000044">
    <property type="protein sequence ID" value="CZR67520.1"/>
    <property type="molecule type" value="Genomic_DNA"/>
</dbReference>
<feature type="region of interest" description="Disordered" evidence="1">
    <location>
        <begin position="195"/>
        <end position="249"/>
    </location>
</feature>
<dbReference type="Proteomes" id="UP000184330">
    <property type="component" value="Unassembled WGS sequence"/>
</dbReference>
<gene>
    <name evidence="2" type="ORF">PAC_17419</name>
</gene>
<dbReference type="OrthoDB" id="10547572at2759"/>
<name>A0A1L7XR60_9HELO</name>
<feature type="region of interest" description="Disordered" evidence="1">
    <location>
        <begin position="1"/>
        <end position="181"/>
    </location>
</feature>
<dbReference type="AlphaFoldDB" id="A0A1L7XR60"/>
<feature type="compositionally biased region" description="Basic and acidic residues" evidence="1">
    <location>
        <begin position="214"/>
        <end position="231"/>
    </location>
</feature>
<organism evidence="2 3">
    <name type="scientific">Phialocephala subalpina</name>
    <dbReference type="NCBI Taxonomy" id="576137"/>
    <lineage>
        <taxon>Eukaryota</taxon>
        <taxon>Fungi</taxon>
        <taxon>Dikarya</taxon>
        <taxon>Ascomycota</taxon>
        <taxon>Pezizomycotina</taxon>
        <taxon>Leotiomycetes</taxon>
        <taxon>Helotiales</taxon>
        <taxon>Mollisiaceae</taxon>
        <taxon>Phialocephala</taxon>
        <taxon>Phialocephala fortinii species complex</taxon>
    </lineage>
</organism>
<keyword evidence="3" id="KW-1185">Reference proteome</keyword>
<reference evidence="2 3" key="1">
    <citation type="submission" date="2016-03" db="EMBL/GenBank/DDBJ databases">
        <authorList>
            <person name="Ploux O."/>
        </authorList>
    </citation>
    <scope>NUCLEOTIDE SEQUENCE [LARGE SCALE GENOMIC DNA]</scope>
    <source>
        <strain evidence="2 3">UAMH 11012</strain>
    </source>
</reference>
<evidence type="ECO:0000313" key="3">
    <source>
        <dbReference type="Proteomes" id="UP000184330"/>
    </source>
</evidence>
<evidence type="ECO:0000313" key="2">
    <source>
        <dbReference type="EMBL" id="CZR67520.1"/>
    </source>
</evidence>
<accession>A0A1L7XR60</accession>
<protein>
    <submittedName>
        <fullName evidence="2">Uncharacterized protein</fullName>
    </submittedName>
</protein>